<dbReference type="GO" id="GO:0006281">
    <property type="term" value="P:DNA repair"/>
    <property type="evidence" value="ECO:0007669"/>
    <property type="project" value="UniProtKB-KW"/>
</dbReference>
<dbReference type="eggNOG" id="KOG0987">
    <property type="taxonomic scope" value="Eukaryota"/>
</dbReference>
<organism evidence="4 5">
    <name type="scientific">Strigamia maritima</name>
    <name type="common">European centipede</name>
    <name type="synonym">Geophilus maritimus</name>
    <dbReference type="NCBI Taxonomy" id="126957"/>
    <lineage>
        <taxon>Eukaryota</taxon>
        <taxon>Metazoa</taxon>
        <taxon>Ecdysozoa</taxon>
        <taxon>Arthropoda</taxon>
        <taxon>Myriapoda</taxon>
        <taxon>Chilopoda</taxon>
        <taxon>Pleurostigmophora</taxon>
        <taxon>Geophilomorpha</taxon>
        <taxon>Linotaeniidae</taxon>
        <taxon>Strigamia</taxon>
    </lineage>
</organism>
<keyword evidence="1" id="KW-0547">Nucleotide-binding</keyword>
<dbReference type="STRING" id="126957.T1IKL2"/>
<dbReference type="InterPro" id="IPR010285">
    <property type="entry name" value="DNA_helicase_pif1-like_DEAD"/>
</dbReference>
<dbReference type="GO" id="GO:0043139">
    <property type="term" value="F:5'-3' DNA helicase activity"/>
    <property type="evidence" value="ECO:0007669"/>
    <property type="project" value="UniProtKB-EC"/>
</dbReference>
<dbReference type="GO" id="GO:0005524">
    <property type="term" value="F:ATP binding"/>
    <property type="evidence" value="ECO:0007669"/>
    <property type="project" value="UniProtKB-KW"/>
</dbReference>
<sequence length="249" mass="28616">MPAHAISPWQRELPDLSAQDEEEEDVFSDATDSSSIPAPASDWRREEHLRRSGDSAGKRVDVYYYPTAGRRLRSKLEVNNYCADVNIPFDEQRFIFQPIEKHEKFLQASEKFEVTQRRTHFTMREPQTYDEAIKANKLEVVSMALTGIAATLLSGGRTAHSRFKLPVPINETSTCNIKANSTEARELKNAKLIIWDEAVMAPNYAFATLDRSLTDYTTEPLNKLEAKLWFWAVTCAKFCLFYQEEPKRQ</sequence>
<dbReference type="AlphaFoldDB" id="T1IKL2"/>
<evidence type="ECO:0000313" key="5">
    <source>
        <dbReference type="Proteomes" id="UP000014500"/>
    </source>
</evidence>
<dbReference type="GO" id="GO:0006310">
    <property type="term" value="P:DNA recombination"/>
    <property type="evidence" value="ECO:0007669"/>
    <property type="project" value="UniProtKB-KW"/>
</dbReference>
<keyword evidence="1" id="KW-0233">DNA recombination</keyword>
<dbReference type="SUPFAM" id="SSF54171">
    <property type="entry name" value="DNA-binding domain"/>
    <property type="match status" value="1"/>
</dbReference>
<feature type="compositionally biased region" description="Acidic residues" evidence="2">
    <location>
        <begin position="18"/>
        <end position="27"/>
    </location>
</feature>
<dbReference type="GO" id="GO:0016887">
    <property type="term" value="F:ATP hydrolysis activity"/>
    <property type="evidence" value="ECO:0007669"/>
    <property type="project" value="RHEA"/>
</dbReference>
<dbReference type="GO" id="GO:0003677">
    <property type="term" value="F:DNA binding"/>
    <property type="evidence" value="ECO:0007669"/>
    <property type="project" value="InterPro"/>
</dbReference>
<feature type="compositionally biased region" description="Basic and acidic residues" evidence="2">
    <location>
        <begin position="42"/>
        <end position="51"/>
    </location>
</feature>
<dbReference type="PhylomeDB" id="T1IKL2"/>
<name>T1IKL2_STRMM</name>
<keyword evidence="1" id="KW-0234">DNA repair</keyword>
<dbReference type="GO" id="GO:0000723">
    <property type="term" value="P:telomere maintenance"/>
    <property type="evidence" value="ECO:0007669"/>
    <property type="project" value="InterPro"/>
</dbReference>
<keyword evidence="1" id="KW-0378">Hydrolase</keyword>
<evidence type="ECO:0000256" key="1">
    <source>
        <dbReference type="RuleBase" id="RU363044"/>
    </source>
</evidence>
<dbReference type="EMBL" id="JH430554">
    <property type="status" value="NOT_ANNOTATED_CDS"/>
    <property type="molecule type" value="Genomic_DNA"/>
</dbReference>
<comment type="catalytic activity">
    <reaction evidence="1">
        <text>ATP + H2O = ADP + phosphate + H(+)</text>
        <dbReference type="Rhea" id="RHEA:13065"/>
        <dbReference type="ChEBI" id="CHEBI:15377"/>
        <dbReference type="ChEBI" id="CHEBI:15378"/>
        <dbReference type="ChEBI" id="CHEBI:30616"/>
        <dbReference type="ChEBI" id="CHEBI:43474"/>
        <dbReference type="ChEBI" id="CHEBI:456216"/>
        <dbReference type="EC" id="5.6.2.3"/>
    </reaction>
</comment>
<reference evidence="4" key="2">
    <citation type="submission" date="2015-02" db="UniProtKB">
        <authorList>
            <consortium name="EnsemblMetazoa"/>
        </authorList>
    </citation>
    <scope>IDENTIFICATION</scope>
</reference>
<protein>
    <recommendedName>
        <fullName evidence="1">ATP-dependent DNA helicase</fullName>
        <ecNumber evidence="1">5.6.2.3</ecNumber>
    </recommendedName>
</protein>
<dbReference type="Pfam" id="PF05970">
    <property type="entry name" value="PIF1"/>
    <property type="match status" value="1"/>
</dbReference>
<dbReference type="InterPro" id="IPR016177">
    <property type="entry name" value="DNA-bd_dom_sf"/>
</dbReference>
<dbReference type="HOGENOM" id="CLU_1116941_0_0_1"/>
<dbReference type="Proteomes" id="UP000014500">
    <property type="component" value="Unassembled WGS sequence"/>
</dbReference>
<dbReference type="Pfam" id="PF01429">
    <property type="entry name" value="MBD"/>
    <property type="match status" value="1"/>
</dbReference>
<dbReference type="PROSITE" id="PS50982">
    <property type="entry name" value="MBD"/>
    <property type="match status" value="1"/>
</dbReference>
<dbReference type="SMART" id="SM00391">
    <property type="entry name" value="MBD"/>
    <property type="match status" value="1"/>
</dbReference>
<keyword evidence="1" id="KW-0347">Helicase</keyword>
<dbReference type="CDD" id="cd00122">
    <property type="entry name" value="MBD"/>
    <property type="match status" value="1"/>
</dbReference>
<dbReference type="EnsemblMetazoa" id="SMAR001462-RA">
    <property type="protein sequence ID" value="SMAR001462-PA"/>
    <property type="gene ID" value="SMAR001462"/>
</dbReference>
<dbReference type="Gene3D" id="3.40.50.300">
    <property type="entry name" value="P-loop containing nucleotide triphosphate hydrolases"/>
    <property type="match status" value="1"/>
</dbReference>
<reference evidence="5" key="1">
    <citation type="submission" date="2011-05" db="EMBL/GenBank/DDBJ databases">
        <authorList>
            <person name="Richards S.R."/>
            <person name="Qu J."/>
            <person name="Jiang H."/>
            <person name="Jhangiani S.N."/>
            <person name="Agravi P."/>
            <person name="Goodspeed R."/>
            <person name="Gross S."/>
            <person name="Mandapat C."/>
            <person name="Jackson L."/>
            <person name="Mathew T."/>
            <person name="Pu L."/>
            <person name="Thornton R."/>
            <person name="Saada N."/>
            <person name="Wilczek-Boney K.B."/>
            <person name="Lee S."/>
            <person name="Kovar C."/>
            <person name="Wu Y."/>
            <person name="Scherer S.E."/>
            <person name="Worley K.C."/>
            <person name="Muzny D.M."/>
            <person name="Gibbs R."/>
        </authorList>
    </citation>
    <scope>NUCLEOTIDE SEQUENCE</scope>
    <source>
        <strain evidence="5">Brora</strain>
    </source>
</reference>
<dbReference type="PANTHER" id="PTHR10492">
    <property type="match status" value="1"/>
</dbReference>
<keyword evidence="5" id="KW-1185">Reference proteome</keyword>
<feature type="region of interest" description="Disordered" evidence="2">
    <location>
        <begin position="1"/>
        <end position="51"/>
    </location>
</feature>
<dbReference type="InterPro" id="IPR001739">
    <property type="entry name" value="Methyl_CpG_DNA-bd"/>
</dbReference>
<dbReference type="Gene3D" id="3.30.890.10">
    <property type="entry name" value="Methyl-cpg-binding Protein 2, Chain A"/>
    <property type="match status" value="1"/>
</dbReference>
<keyword evidence="1" id="KW-0227">DNA damage</keyword>
<evidence type="ECO:0000256" key="2">
    <source>
        <dbReference type="SAM" id="MobiDB-lite"/>
    </source>
</evidence>
<comment type="similarity">
    <text evidence="1">Belongs to the helicase family.</text>
</comment>
<keyword evidence="1" id="KW-0067">ATP-binding</keyword>
<dbReference type="PANTHER" id="PTHR10492:SF57">
    <property type="entry name" value="ATP-DEPENDENT DNA HELICASE"/>
    <property type="match status" value="1"/>
</dbReference>
<evidence type="ECO:0000259" key="3">
    <source>
        <dbReference type="PROSITE" id="PS50982"/>
    </source>
</evidence>
<accession>T1IKL2</accession>
<feature type="domain" description="MBD" evidence="3">
    <location>
        <begin position="29"/>
        <end position="101"/>
    </location>
</feature>
<dbReference type="EC" id="5.6.2.3" evidence="1"/>
<evidence type="ECO:0000313" key="4">
    <source>
        <dbReference type="EnsemblMetazoa" id="SMAR001462-PA"/>
    </source>
</evidence>
<comment type="cofactor">
    <cofactor evidence="1">
        <name>Mg(2+)</name>
        <dbReference type="ChEBI" id="CHEBI:18420"/>
    </cofactor>
</comment>
<dbReference type="InterPro" id="IPR027417">
    <property type="entry name" value="P-loop_NTPase"/>
</dbReference>
<proteinExistence type="inferred from homology"/>